<proteinExistence type="predicted"/>
<organism evidence="1 2">
    <name type="scientific">Cyclobacterium marinum (strain ATCC 25205 / DSM 745 / LMG 13164 / NCIMB 1802)</name>
    <name type="common">Flectobacillus marinus</name>
    <dbReference type="NCBI Taxonomy" id="880070"/>
    <lineage>
        <taxon>Bacteria</taxon>
        <taxon>Pseudomonadati</taxon>
        <taxon>Bacteroidota</taxon>
        <taxon>Cytophagia</taxon>
        <taxon>Cytophagales</taxon>
        <taxon>Cyclobacteriaceae</taxon>
        <taxon>Cyclobacterium</taxon>
    </lineage>
</organism>
<dbReference type="RefSeq" id="WP_014018646.1">
    <property type="nucleotide sequence ID" value="NC_015914.1"/>
</dbReference>
<dbReference type="Proteomes" id="UP000001635">
    <property type="component" value="Chromosome"/>
</dbReference>
<dbReference type="EMBL" id="CP002955">
    <property type="protein sequence ID" value="AEL24348.1"/>
    <property type="molecule type" value="Genomic_DNA"/>
</dbReference>
<dbReference type="InterPro" id="IPR009279">
    <property type="entry name" value="Portal_Mu"/>
</dbReference>
<evidence type="ECO:0000313" key="1">
    <source>
        <dbReference type="EMBL" id="AEL24348.1"/>
    </source>
</evidence>
<accession>G0IY15</accession>
<dbReference type="HOGENOM" id="CLU_051131_0_0_10"/>
<sequence length="415" mass="47566">MDKVGFKNVRLKDPSLHEIKIVDQKITIAQINRGPADISNYRRSLNSAESLRNPNRKLYYELIENIKTDGILDAVINKRIRAVTTNPISLEGTDDEKTISLFQAPWMSELLALMMQRLFWGHSLVEPEFNEQAFKDPELEQLFKIKLIPRKNVSPEFGVITANANTFSNQGLPFREEPFVDYLFEFGGERDLGLFMNLIPYVLYKRNNWADFAQYNELFGMPLRTYEYDPHQPDTRKQVEDQAKAAGAAPYVIVPKGTEVTYHNAGTSAGNGGYKEFNDIMNNEMIITVLGQTLTTGNDGKGSYALGEVHQDVEKSINLEDKLWCEFQLNWNIKPKLIKTFGLNQLRGCKFKFDDTIKLTPQQKVEVFEKLHNMTPIQQQYLRDEFNLPDPDKESIEMWMGGKSIVPEVPGKTLP</sequence>
<dbReference type="STRING" id="880070.Cycma_0573"/>
<evidence type="ECO:0008006" key="3">
    <source>
        <dbReference type="Google" id="ProtNLM"/>
    </source>
</evidence>
<evidence type="ECO:0000313" key="2">
    <source>
        <dbReference type="Proteomes" id="UP000001635"/>
    </source>
</evidence>
<dbReference type="KEGG" id="cmr:Cycma_0573"/>
<protein>
    <recommendedName>
        <fullName evidence="3">DUF935 family protein</fullName>
    </recommendedName>
</protein>
<dbReference type="Pfam" id="PF06074">
    <property type="entry name" value="Portal_Mu"/>
    <property type="match status" value="1"/>
</dbReference>
<keyword evidence="2" id="KW-1185">Reference proteome</keyword>
<dbReference type="OrthoDB" id="9797300at2"/>
<dbReference type="AlphaFoldDB" id="G0IY15"/>
<reference evidence="2" key="1">
    <citation type="submission" date="2011-07" db="EMBL/GenBank/DDBJ databases">
        <title>The complete genome of Cyclobacterium marinum DSM 745.</title>
        <authorList>
            <person name="Lucas S."/>
            <person name="Han J."/>
            <person name="Lapidus A."/>
            <person name="Bruce D."/>
            <person name="Goodwin L."/>
            <person name="Pitluck S."/>
            <person name="Peters L."/>
            <person name="Kyrpides N."/>
            <person name="Mavromatis K."/>
            <person name="Ivanova N."/>
            <person name="Ovchinnikova G."/>
            <person name="Chertkov O."/>
            <person name="Detter J.C."/>
            <person name="Tapia R."/>
            <person name="Han C."/>
            <person name="Land M."/>
            <person name="Hauser L."/>
            <person name="Markowitz V."/>
            <person name="Cheng J.-F."/>
            <person name="Hugenholtz P."/>
            <person name="Woyke T."/>
            <person name="Wu D."/>
            <person name="Tindall B."/>
            <person name="Schuetze A."/>
            <person name="Brambilla E."/>
            <person name="Klenk H.-P."/>
            <person name="Eisen J.A."/>
        </authorList>
    </citation>
    <scope>NUCLEOTIDE SEQUENCE [LARGE SCALE GENOMIC DNA]</scope>
    <source>
        <strain evidence="2">ATCC 25205 / DSM 745 / LMG 13164 / NCIMB 1802</strain>
    </source>
</reference>
<dbReference type="eggNOG" id="COG4383">
    <property type="taxonomic scope" value="Bacteria"/>
</dbReference>
<gene>
    <name evidence="1" type="ordered locus">Cycma_0573</name>
</gene>
<name>G0IY15_CYCMS</name>